<sequence>MATLALDGGAARAQITPLANTADTVVPQQPHTNIDATVDTIADSNIARTNDQSAQLRGLEKADVRFTPSLKTDLYRAFGQTYVSLTASGGYDVNVRNSTLNSERIAAMVGAGSQLGPCATSGYAGYNRQQSDLVDLIVLTQGGRESVRNTQTLYWVSGTIACGATYGLRPLAIGGYAEGRNSSLSRIGGDYRATTYGGGLEYLHPAIGRVRLYYAERDIDFFRRDGVAYQGSPRLVSRAGTLSFERDIGAALGGHVALTYADVRARGPNPASSFNGLLWEAGLTLKASRRIKVTFDTGRSVDPSQGFNVDYISRENYGAGVTYALSERSSFLIQWLHNNLRYHYSDTATVVPVYRRTSDGFDGTFKIAASRRLSFSVYAGYLKTSSENSMYNFDSVHGGLTATVRLK</sequence>
<dbReference type="eggNOG" id="COG5338">
    <property type="taxonomic scope" value="Bacteria"/>
</dbReference>
<dbReference type="HOGENOM" id="CLU_675850_0_0_5"/>
<protein>
    <recommendedName>
        <fullName evidence="3">Gellan polysaccharide biosynthesis protein GelF</fullName>
    </recommendedName>
</protein>
<keyword evidence="2" id="KW-1185">Reference proteome</keyword>
<dbReference type="EMBL" id="AEWJ01000023">
    <property type="protein sequence ID" value="EGD59988.1"/>
    <property type="molecule type" value="Genomic_DNA"/>
</dbReference>
<dbReference type="InParanoid" id="F1Z523"/>
<name>F1Z523_9SPHN</name>
<accession>F1Z523</accession>
<dbReference type="STRING" id="983920.Y88_1862"/>
<proteinExistence type="predicted"/>
<organism evidence="1 2">
    <name type="scientific">Novosphingobium nitrogenifigens DSM 19370</name>
    <dbReference type="NCBI Taxonomy" id="983920"/>
    <lineage>
        <taxon>Bacteria</taxon>
        <taxon>Pseudomonadati</taxon>
        <taxon>Pseudomonadota</taxon>
        <taxon>Alphaproteobacteria</taxon>
        <taxon>Sphingomonadales</taxon>
        <taxon>Sphingomonadaceae</taxon>
        <taxon>Novosphingobium</taxon>
    </lineage>
</organism>
<dbReference type="Proteomes" id="UP000004728">
    <property type="component" value="Unassembled WGS sequence"/>
</dbReference>
<evidence type="ECO:0000313" key="2">
    <source>
        <dbReference type="Proteomes" id="UP000004728"/>
    </source>
</evidence>
<dbReference type="AlphaFoldDB" id="F1Z523"/>
<evidence type="ECO:0000313" key="1">
    <source>
        <dbReference type="EMBL" id="EGD59988.1"/>
    </source>
</evidence>
<gene>
    <name evidence="1" type="ORF">Y88_1862</name>
</gene>
<evidence type="ECO:0008006" key="3">
    <source>
        <dbReference type="Google" id="ProtNLM"/>
    </source>
</evidence>
<reference evidence="1 2" key="1">
    <citation type="journal article" date="2012" name="J. Bacteriol.">
        <title>Draft Genome Sequence of Novosphingobium nitrogenifigens Y88T.</title>
        <authorList>
            <person name="Strabala T.J."/>
            <person name="Macdonald L."/>
            <person name="Liu V."/>
            <person name="Smit A.M."/>
        </authorList>
    </citation>
    <scope>NUCLEOTIDE SEQUENCE [LARGE SCALE GENOMIC DNA]</scope>
    <source>
        <strain evidence="1 2">DSM 19370</strain>
    </source>
</reference>
<comment type="caution">
    <text evidence="1">The sequence shown here is derived from an EMBL/GenBank/DDBJ whole genome shotgun (WGS) entry which is preliminary data.</text>
</comment>